<dbReference type="SMART" id="SM00490">
    <property type="entry name" value="HELICc"/>
    <property type="match status" value="1"/>
</dbReference>
<dbReference type="InterPro" id="IPR014001">
    <property type="entry name" value="Helicase_ATP-bd"/>
</dbReference>
<feature type="region of interest" description="Disordered" evidence="5">
    <location>
        <begin position="845"/>
        <end position="870"/>
    </location>
</feature>
<feature type="domain" description="Helicase C-terminal" evidence="7">
    <location>
        <begin position="534"/>
        <end position="681"/>
    </location>
</feature>
<keyword evidence="4" id="KW-0067">ATP-binding</keyword>
<feature type="compositionally biased region" description="Basic residues" evidence="5">
    <location>
        <begin position="861"/>
        <end position="870"/>
    </location>
</feature>
<dbReference type="STRING" id="1123062.SAMN02745775_102680"/>
<dbReference type="GO" id="GO:0005524">
    <property type="term" value="F:ATP binding"/>
    <property type="evidence" value="ECO:0007669"/>
    <property type="project" value="UniProtKB-KW"/>
</dbReference>
<dbReference type="Pfam" id="PF22527">
    <property type="entry name" value="DEXQc_Suv3"/>
    <property type="match status" value="1"/>
</dbReference>
<dbReference type="Gene3D" id="1.20.272.40">
    <property type="match status" value="1"/>
</dbReference>
<accession>A0A1I3ZQV0</accession>
<dbReference type="PANTHER" id="PTHR12131">
    <property type="entry name" value="ATP-DEPENDENT RNA AND DNA HELICASE"/>
    <property type="match status" value="1"/>
</dbReference>
<name>A0A1I3ZQV0_9PROT</name>
<dbReference type="Pfam" id="PF12513">
    <property type="entry name" value="SUV3_C"/>
    <property type="match status" value="1"/>
</dbReference>
<dbReference type="Proteomes" id="UP000199473">
    <property type="component" value="Unassembled WGS sequence"/>
</dbReference>
<evidence type="ECO:0000256" key="2">
    <source>
        <dbReference type="ARBA" id="ARBA00022801"/>
    </source>
</evidence>
<dbReference type="InterPro" id="IPR050699">
    <property type="entry name" value="RNA-DNA_Helicase"/>
</dbReference>
<dbReference type="PROSITE" id="PS51194">
    <property type="entry name" value="HELICASE_CTER"/>
    <property type="match status" value="1"/>
</dbReference>
<keyword evidence="9" id="KW-1185">Reference proteome</keyword>
<dbReference type="InterPro" id="IPR027417">
    <property type="entry name" value="P-loop_NTPase"/>
</dbReference>
<reference evidence="8 9" key="1">
    <citation type="submission" date="2016-10" db="EMBL/GenBank/DDBJ databases">
        <authorList>
            <person name="de Groot N.N."/>
        </authorList>
    </citation>
    <scope>NUCLEOTIDE SEQUENCE [LARGE SCALE GENOMIC DNA]</scope>
    <source>
        <strain evidence="8 9">DSM 19981</strain>
    </source>
</reference>
<evidence type="ECO:0000313" key="9">
    <source>
        <dbReference type="Proteomes" id="UP000199473"/>
    </source>
</evidence>
<dbReference type="RefSeq" id="WP_245762003.1">
    <property type="nucleotide sequence ID" value="NZ_FOSQ01000002.1"/>
</dbReference>
<dbReference type="EMBL" id="FOSQ01000002">
    <property type="protein sequence ID" value="SFK46502.1"/>
    <property type="molecule type" value="Genomic_DNA"/>
</dbReference>
<evidence type="ECO:0000259" key="7">
    <source>
        <dbReference type="PROSITE" id="PS51194"/>
    </source>
</evidence>
<evidence type="ECO:0000256" key="5">
    <source>
        <dbReference type="SAM" id="MobiDB-lite"/>
    </source>
</evidence>
<dbReference type="PANTHER" id="PTHR12131:SF1">
    <property type="entry name" value="ATP-DEPENDENT RNA HELICASE SUPV3L1, MITOCHONDRIAL-RELATED"/>
    <property type="match status" value="1"/>
</dbReference>
<evidence type="ECO:0000256" key="3">
    <source>
        <dbReference type="ARBA" id="ARBA00022806"/>
    </source>
</evidence>
<dbReference type="GO" id="GO:0016787">
    <property type="term" value="F:hydrolase activity"/>
    <property type="evidence" value="ECO:0007669"/>
    <property type="project" value="UniProtKB-KW"/>
</dbReference>
<dbReference type="Pfam" id="PF00271">
    <property type="entry name" value="Helicase_C"/>
    <property type="match status" value="1"/>
</dbReference>
<dbReference type="GO" id="GO:0004386">
    <property type="term" value="F:helicase activity"/>
    <property type="evidence" value="ECO:0007669"/>
    <property type="project" value="UniProtKB-KW"/>
</dbReference>
<dbReference type="AlphaFoldDB" id="A0A1I3ZQV0"/>
<dbReference type="Gene3D" id="3.40.50.300">
    <property type="entry name" value="P-loop containing nucleotide triphosphate hydrolases"/>
    <property type="match status" value="2"/>
</dbReference>
<protein>
    <submittedName>
        <fullName evidence="8">ATP-dependent RNA helicase SUPV3L1/SUV3</fullName>
    </submittedName>
</protein>
<feature type="domain" description="Helicase ATP-binding" evidence="6">
    <location>
        <begin position="377"/>
        <end position="532"/>
    </location>
</feature>
<proteinExistence type="predicted"/>
<keyword evidence="1" id="KW-0547">Nucleotide-binding</keyword>
<sequence length="870" mass="93493">MPPSPERQPVAPEISAGRISTLLSRANTPPQRGEARLVAAMLAEVGALEPTLEEASSALLKLRANGGIPPSLPALSPETVAAVEQIVAAIGMTASPAETVLLARRFDAQPPPTPTTLAKALQALRRPALRAGLAAVMAENPLLPARKTDVEAALENLTEAGTSPEALLAALRGAMHRRLKGAGSAEAAAITAAEDLATLLGKPEAPLEGVAACARLAAETFGLDPAAEATFVDRTVEAERARRKALRDAATAARQARAEADRQQREWEASLVTRDAIAPLLGCSAAEAEAWIRARRIPVARRLAMSRGGRAEVLQFDPAVLAALRAQVPDWRQDRDSQSRATPGARAAVAEEAPSRVDNATLAEAAAMDRFVSHFTTARALDRRITLITGPTNSGKSHQALDRLAKAESGIALAPLRLLAHEFREALAARGIHASLVTGEERDPVPGSRFTAATVEMCPFNTPVDVAIIDEAQLLTDPDRGHAWTAAIMGVPAREVVVLGSPDCIPLVRRIATLTDEPVEEITLERKSPLRAADEPVALGDLQKGDALIAFSRRDVLELRSELQRRNRRVATIYGALSPEVRRAEARRFRETGEADILIATDAIGLGLNLPISRIVFSTLEKWDGTARRALNASEVRQIGGRAGRFGHHEEGIVAVLVGAGRPAAIKLALGTVPVAPADLRPRVAPDLAIVTTVAREMGTTSLYATLTRLQRAVLRPDDPSYRLADISAQITIAAEIDKLDLPLATRWTYALCPVDSRDYGIERLARWALDHARGHKVRPPEAGPLPRPDTAGPLELERAEKTYKRLVAWRWLSMRFPDIYVAADAAARESNRVNDWIEAVLASHPARGGRHAPERPDPKARRRAPPARR</sequence>
<evidence type="ECO:0000313" key="8">
    <source>
        <dbReference type="EMBL" id="SFK46502.1"/>
    </source>
</evidence>
<evidence type="ECO:0000259" key="6">
    <source>
        <dbReference type="PROSITE" id="PS51192"/>
    </source>
</evidence>
<gene>
    <name evidence="8" type="ORF">SAMN02745775_102680</name>
</gene>
<keyword evidence="2" id="KW-0378">Hydrolase</keyword>
<dbReference type="InterPro" id="IPR001650">
    <property type="entry name" value="Helicase_C-like"/>
</dbReference>
<evidence type="ECO:0000256" key="1">
    <source>
        <dbReference type="ARBA" id="ARBA00022741"/>
    </source>
</evidence>
<evidence type="ECO:0000256" key="4">
    <source>
        <dbReference type="ARBA" id="ARBA00022840"/>
    </source>
</evidence>
<dbReference type="InterPro" id="IPR022192">
    <property type="entry name" value="SUV3_C"/>
</dbReference>
<organism evidence="8 9">
    <name type="scientific">Falsiroseomonas stagni DSM 19981</name>
    <dbReference type="NCBI Taxonomy" id="1123062"/>
    <lineage>
        <taxon>Bacteria</taxon>
        <taxon>Pseudomonadati</taxon>
        <taxon>Pseudomonadota</taxon>
        <taxon>Alphaproteobacteria</taxon>
        <taxon>Acetobacterales</taxon>
        <taxon>Roseomonadaceae</taxon>
        <taxon>Falsiroseomonas</taxon>
    </lineage>
</organism>
<dbReference type="SUPFAM" id="SSF52540">
    <property type="entry name" value="P-loop containing nucleoside triphosphate hydrolases"/>
    <property type="match status" value="1"/>
</dbReference>
<dbReference type="InterPro" id="IPR055206">
    <property type="entry name" value="DEXQc_SUV3"/>
</dbReference>
<dbReference type="Gene3D" id="1.20.58.1080">
    <property type="match status" value="1"/>
</dbReference>
<dbReference type="PROSITE" id="PS51192">
    <property type="entry name" value="HELICASE_ATP_BIND_1"/>
    <property type="match status" value="1"/>
</dbReference>
<keyword evidence="3 8" id="KW-0347">Helicase</keyword>